<dbReference type="CDD" id="cd01335">
    <property type="entry name" value="Radical_SAM"/>
    <property type="match status" value="1"/>
</dbReference>
<dbReference type="InterPro" id="IPR014710">
    <property type="entry name" value="RmlC-like_jellyroll"/>
</dbReference>
<feature type="domain" description="Radical SAM core" evidence="8">
    <location>
        <begin position="216"/>
        <end position="449"/>
    </location>
</feature>
<evidence type="ECO:0000256" key="3">
    <source>
        <dbReference type="ARBA" id="ARBA00022691"/>
    </source>
</evidence>
<dbReference type="InterPro" id="IPR007197">
    <property type="entry name" value="rSAM"/>
</dbReference>
<dbReference type="InterPro" id="IPR013785">
    <property type="entry name" value="Aldolase_TIM"/>
</dbReference>
<evidence type="ECO:0000256" key="6">
    <source>
        <dbReference type="ARBA" id="ARBA00023014"/>
    </source>
</evidence>
<evidence type="ECO:0000256" key="4">
    <source>
        <dbReference type="ARBA" id="ARBA00022723"/>
    </source>
</evidence>
<dbReference type="GO" id="GO:0051536">
    <property type="term" value="F:iron-sulfur cluster binding"/>
    <property type="evidence" value="ECO:0007669"/>
    <property type="project" value="UniProtKB-KW"/>
</dbReference>
<dbReference type="SFLD" id="SFLDG01067">
    <property type="entry name" value="SPASM/twitch_domain_containing"/>
    <property type="match status" value="1"/>
</dbReference>
<evidence type="ECO:0000256" key="5">
    <source>
        <dbReference type="ARBA" id="ARBA00023004"/>
    </source>
</evidence>
<reference evidence="9 10" key="1">
    <citation type="journal article" date="2016" name="Nat. Commun.">
        <title>Thousands of microbial genomes shed light on interconnected biogeochemical processes in an aquifer system.</title>
        <authorList>
            <person name="Anantharaman K."/>
            <person name="Brown C.T."/>
            <person name="Hug L.A."/>
            <person name="Sharon I."/>
            <person name="Castelle C.J."/>
            <person name="Probst A.J."/>
            <person name="Thomas B.C."/>
            <person name="Singh A."/>
            <person name="Wilkins M.J."/>
            <person name="Karaoz U."/>
            <person name="Brodie E.L."/>
            <person name="Williams K.H."/>
            <person name="Hubbard S.S."/>
            <person name="Banfield J.F."/>
        </authorList>
    </citation>
    <scope>NUCLEOTIDE SEQUENCE [LARGE SCALE GENOMIC DNA]</scope>
</reference>
<evidence type="ECO:0000256" key="2">
    <source>
        <dbReference type="ARBA" id="ARBA00022485"/>
    </source>
</evidence>
<dbReference type="InterPro" id="IPR011051">
    <property type="entry name" value="RmlC_Cupin_sf"/>
</dbReference>
<evidence type="ECO:0000313" key="10">
    <source>
        <dbReference type="Proteomes" id="UP000178046"/>
    </source>
</evidence>
<name>A0A1F5X1I0_9BACT</name>
<evidence type="ECO:0000256" key="7">
    <source>
        <dbReference type="PIRSR" id="PIRSR600888-3"/>
    </source>
</evidence>
<dbReference type="AlphaFoldDB" id="A0A1F5X1I0"/>
<dbReference type="SFLD" id="SFLDS00029">
    <property type="entry name" value="Radical_SAM"/>
    <property type="match status" value="1"/>
</dbReference>
<dbReference type="PANTHER" id="PTHR21047">
    <property type="entry name" value="DTDP-6-DEOXY-D-GLUCOSE-3,5 EPIMERASE"/>
    <property type="match status" value="1"/>
</dbReference>
<proteinExistence type="predicted"/>
<keyword evidence="6" id="KW-0411">Iron-sulfur</keyword>
<organism evidence="9 10">
    <name type="scientific">Candidatus Giovannonibacteria bacterium RIFCSPLOWO2_01_FULL_44_16</name>
    <dbReference type="NCBI Taxonomy" id="1798348"/>
    <lineage>
        <taxon>Bacteria</taxon>
        <taxon>Candidatus Giovannoniibacteriota</taxon>
    </lineage>
</organism>
<dbReference type="SUPFAM" id="SSF51182">
    <property type="entry name" value="RmlC-like cupins"/>
    <property type="match status" value="1"/>
</dbReference>
<dbReference type="InterPro" id="IPR000888">
    <property type="entry name" value="RmlC-like"/>
</dbReference>
<keyword evidence="2" id="KW-0004">4Fe-4S</keyword>
<accession>A0A1F5X1I0</accession>
<dbReference type="InterPro" id="IPR058240">
    <property type="entry name" value="rSAM_sf"/>
</dbReference>
<sequence>MKMKIFPRKLSGAFEVVTEVFSDNRGSMERIYDKSIFESFTGFDFVQDSLSYTKKKNTVRGFHVSLPPSQEGKIITAAHGKMLWVIVDIRKGSHTFGQWDMIVLSPEKRNMLCVTRGFAHGCLSLTDDACVSIKADNSFSDEHVTGIIWNDPTLKIDWPLNGAEPIISEAHRKLGTFADFVNKYGGLPGETKYLNVVPNYSAERVPTARMRFENSLLIPRRVTIETIFECNFHCPMCPIDLPSRRTKGPMEWDLYKKIIDELVPYREHIEMMDLFSLGEPLMDRLIFKRIKYAKDTGFKNLGISTNASLLTARNQKLFFESGIDNIIFSIDGATKETYEAIRVGGNFEKVIANCTSAIALRNKGNYKTKFLVRFTRQDKNRREWPEFCKFWESKIDRSRGDFLGVYEAHTWGGTTGNKNDILHNGRDEAIEKLPCYLIYDILNILADGTVPMCHEDWLNGGYNCGNVKDAGPIEVFNSSKYRKYREIHSAGDKAKMKICKGCTVLYSESTKQYF</sequence>
<dbReference type="Gene3D" id="2.60.120.10">
    <property type="entry name" value="Jelly Rolls"/>
    <property type="match status" value="1"/>
</dbReference>
<dbReference type="InterPro" id="IPR034391">
    <property type="entry name" value="AdoMet-like_SPASM_containing"/>
</dbReference>
<evidence type="ECO:0000313" key="9">
    <source>
        <dbReference type="EMBL" id="OGF81758.1"/>
    </source>
</evidence>
<dbReference type="EMBL" id="MFIA01000036">
    <property type="protein sequence ID" value="OGF81758.1"/>
    <property type="molecule type" value="Genomic_DNA"/>
</dbReference>
<dbReference type="Pfam" id="PF00908">
    <property type="entry name" value="dTDP_sugar_isom"/>
    <property type="match status" value="1"/>
</dbReference>
<dbReference type="Proteomes" id="UP000178046">
    <property type="component" value="Unassembled WGS sequence"/>
</dbReference>
<dbReference type="PANTHER" id="PTHR21047:SF2">
    <property type="entry name" value="THYMIDINE DIPHOSPHO-4-KETO-RHAMNOSE 3,5-EPIMERASE"/>
    <property type="match status" value="1"/>
</dbReference>
<dbReference type="PROSITE" id="PS51918">
    <property type="entry name" value="RADICAL_SAM"/>
    <property type="match status" value="1"/>
</dbReference>
<dbReference type="Gene3D" id="3.20.20.70">
    <property type="entry name" value="Aldolase class I"/>
    <property type="match status" value="1"/>
</dbReference>
<dbReference type="GO" id="GO:0046872">
    <property type="term" value="F:metal ion binding"/>
    <property type="evidence" value="ECO:0007669"/>
    <property type="project" value="UniProtKB-KW"/>
</dbReference>
<dbReference type="SUPFAM" id="SSF102114">
    <property type="entry name" value="Radical SAM enzymes"/>
    <property type="match status" value="1"/>
</dbReference>
<dbReference type="CDD" id="cd00438">
    <property type="entry name" value="cupin_RmlC"/>
    <property type="match status" value="1"/>
</dbReference>
<dbReference type="Pfam" id="PF04055">
    <property type="entry name" value="Radical_SAM"/>
    <property type="match status" value="1"/>
</dbReference>
<keyword evidence="3" id="KW-0949">S-adenosyl-L-methionine</keyword>
<comment type="caution">
    <text evidence="9">The sequence shown here is derived from an EMBL/GenBank/DDBJ whole genome shotgun (WGS) entry which is preliminary data.</text>
</comment>
<dbReference type="Pfam" id="PF13186">
    <property type="entry name" value="SPASM"/>
    <property type="match status" value="1"/>
</dbReference>
<feature type="site" description="Participates in a stacking interaction with the thymidine ring of dTDP-4-oxo-6-deoxyglucose" evidence="7">
    <location>
        <position position="139"/>
    </location>
</feature>
<dbReference type="GO" id="GO:0005829">
    <property type="term" value="C:cytosol"/>
    <property type="evidence" value="ECO:0007669"/>
    <property type="project" value="TreeGrafter"/>
</dbReference>
<dbReference type="SFLD" id="SFLDG01387">
    <property type="entry name" value="BtrN-like_SPASM_domain_contain"/>
    <property type="match status" value="1"/>
</dbReference>
<keyword evidence="5" id="KW-0408">Iron</keyword>
<gene>
    <name evidence="9" type="ORF">A2924_00940</name>
</gene>
<dbReference type="CDD" id="cd21109">
    <property type="entry name" value="SPASM"/>
    <property type="match status" value="1"/>
</dbReference>
<dbReference type="InterPro" id="IPR023885">
    <property type="entry name" value="4Fe4S-binding_SPASM_dom"/>
</dbReference>
<dbReference type="GO" id="GO:0019305">
    <property type="term" value="P:dTDP-rhamnose biosynthetic process"/>
    <property type="evidence" value="ECO:0007669"/>
    <property type="project" value="TreeGrafter"/>
</dbReference>
<dbReference type="GO" id="GO:0000271">
    <property type="term" value="P:polysaccharide biosynthetic process"/>
    <property type="evidence" value="ECO:0007669"/>
    <property type="project" value="TreeGrafter"/>
</dbReference>
<dbReference type="GO" id="GO:0008830">
    <property type="term" value="F:dTDP-4-dehydrorhamnose 3,5-epimerase activity"/>
    <property type="evidence" value="ECO:0007669"/>
    <property type="project" value="InterPro"/>
</dbReference>
<evidence type="ECO:0000259" key="8">
    <source>
        <dbReference type="PROSITE" id="PS51918"/>
    </source>
</evidence>
<comment type="cofactor">
    <cofactor evidence="1">
        <name>[4Fe-4S] cluster</name>
        <dbReference type="ChEBI" id="CHEBI:49883"/>
    </cofactor>
</comment>
<evidence type="ECO:0000256" key="1">
    <source>
        <dbReference type="ARBA" id="ARBA00001966"/>
    </source>
</evidence>
<keyword evidence="4" id="KW-0479">Metal-binding</keyword>
<protein>
    <recommendedName>
        <fullName evidence="8">Radical SAM core domain-containing protein</fullName>
    </recommendedName>
</protein>